<evidence type="ECO:0000256" key="5">
    <source>
        <dbReference type="ARBA" id="ARBA00023136"/>
    </source>
</evidence>
<dbReference type="AlphaFoldDB" id="A0A9P6MXB5"/>
<feature type="transmembrane region" description="Helical" evidence="6">
    <location>
        <begin position="46"/>
        <end position="65"/>
    </location>
</feature>
<evidence type="ECO:0000256" key="2">
    <source>
        <dbReference type="ARBA" id="ARBA00005587"/>
    </source>
</evidence>
<dbReference type="PANTHER" id="PTHR31123">
    <property type="entry name" value="ACCUMULATION OF DYADS PROTEIN 2-RELATED"/>
    <property type="match status" value="1"/>
</dbReference>
<reference evidence="7" key="1">
    <citation type="journal article" date="2020" name="Fungal Divers.">
        <title>Resolving the Mortierellaceae phylogeny through synthesis of multi-gene phylogenetics and phylogenomics.</title>
        <authorList>
            <person name="Vandepol N."/>
            <person name="Liber J."/>
            <person name="Desiro A."/>
            <person name="Na H."/>
            <person name="Kennedy M."/>
            <person name="Barry K."/>
            <person name="Grigoriev I.V."/>
            <person name="Miller A.N."/>
            <person name="O'Donnell K."/>
            <person name="Stajich J.E."/>
            <person name="Bonito G."/>
        </authorList>
    </citation>
    <scope>NUCLEOTIDE SEQUENCE</scope>
    <source>
        <strain evidence="7">NRRL 2769</strain>
    </source>
</reference>
<keyword evidence="5 6" id="KW-0472">Membrane</keyword>
<dbReference type="PANTHER" id="PTHR31123:SF1">
    <property type="entry name" value="ACCUMULATION OF DYADS PROTEIN 2-RELATED"/>
    <property type="match status" value="1"/>
</dbReference>
<evidence type="ECO:0000313" key="8">
    <source>
        <dbReference type="Proteomes" id="UP000703661"/>
    </source>
</evidence>
<protein>
    <recommendedName>
        <fullName evidence="9">GPR1/FUN34/yaaH family-domain-containing protein</fullName>
    </recommendedName>
</protein>
<evidence type="ECO:0000313" key="7">
    <source>
        <dbReference type="EMBL" id="KAG0016044.1"/>
    </source>
</evidence>
<comment type="subcellular location">
    <subcellularLocation>
        <location evidence="1">Membrane</location>
        <topology evidence="1">Multi-pass membrane protein</topology>
    </subcellularLocation>
</comment>
<evidence type="ECO:0000256" key="4">
    <source>
        <dbReference type="ARBA" id="ARBA00022989"/>
    </source>
</evidence>
<dbReference type="NCBIfam" id="NF038013">
    <property type="entry name" value="AceTr_1"/>
    <property type="match status" value="1"/>
</dbReference>
<dbReference type="Pfam" id="PF01184">
    <property type="entry name" value="Gpr1_Fun34_YaaH"/>
    <property type="match status" value="1"/>
</dbReference>
<organism evidence="7 8">
    <name type="scientific">Entomortierella chlamydospora</name>
    <dbReference type="NCBI Taxonomy" id="101097"/>
    <lineage>
        <taxon>Eukaryota</taxon>
        <taxon>Fungi</taxon>
        <taxon>Fungi incertae sedis</taxon>
        <taxon>Mucoromycota</taxon>
        <taxon>Mortierellomycotina</taxon>
        <taxon>Mortierellomycetes</taxon>
        <taxon>Mortierellales</taxon>
        <taxon>Mortierellaceae</taxon>
        <taxon>Entomortierella</taxon>
    </lineage>
</organism>
<dbReference type="InterPro" id="IPR051633">
    <property type="entry name" value="AceTr"/>
</dbReference>
<proteinExistence type="inferred from homology"/>
<feature type="transmembrane region" description="Helical" evidence="6">
    <location>
        <begin position="170"/>
        <end position="193"/>
    </location>
</feature>
<dbReference type="Proteomes" id="UP000703661">
    <property type="component" value="Unassembled WGS sequence"/>
</dbReference>
<keyword evidence="4 6" id="KW-1133">Transmembrane helix</keyword>
<feature type="transmembrane region" description="Helical" evidence="6">
    <location>
        <begin position="115"/>
        <end position="133"/>
    </location>
</feature>
<dbReference type="GO" id="GO:0015123">
    <property type="term" value="F:acetate transmembrane transporter activity"/>
    <property type="evidence" value="ECO:0007669"/>
    <property type="project" value="TreeGrafter"/>
</dbReference>
<feature type="transmembrane region" description="Helical" evidence="6">
    <location>
        <begin position="85"/>
        <end position="103"/>
    </location>
</feature>
<keyword evidence="3 6" id="KW-0812">Transmembrane</keyword>
<dbReference type="EMBL" id="JAAAID010000571">
    <property type="protein sequence ID" value="KAG0016044.1"/>
    <property type="molecule type" value="Genomic_DNA"/>
</dbReference>
<evidence type="ECO:0008006" key="9">
    <source>
        <dbReference type="Google" id="ProtNLM"/>
    </source>
</evidence>
<dbReference type="OrthoDB" id="3648309at2759"/>
<evidence type="ECO:0000256" key="6">
    <source>
        <dbReference type="SAM" id="Phobius"/>
    </source>
</evidence>
<feature type="transmembrane region" description="Helical" evidence="6">
    <location>
        <begin position="15"/>
        <end position="34"/>
    </location>
</feature>
<dbReference type="GO" id="GO:0005886">
    <property type="term" value="C:plasma membrane"/>
    <property type="evidence" value="ECO:0007669"/>
    <property type="project" value="TreeGrafter"/>
</dbReference>
<name>A0A9P6MXB5_9FUNG</name>
<gene>
    <name evidence="7" type="ORF">BGZ80_009477</name>
</gene>
<sequence length="215" mass="23217">MSDSHTTELPKADPTPLGIFSFAVTTVIANLYNVGAGVPPGGGGDILQGFALWYGGIVQILAGMWCMHRGNTWDATAFSSFGAYWAAYGYMFFPGSGMIESYASYPPEVLRNAKGTYLIVWALMAIILTVGASRSTYSTIVMLFMLDVHLISMSIYEFGHYDIGAWPQILGGAFGLICGLIAFWNGSAVFWAATNGHIHLPVGHVRRESKSSIIV</sequence>
<comment type="caution">
    <text evidence="7">The sequence shown here is derived from an EMBL/GenBank/DDBJ whole genome shotgun (WGS) entry which is preliminary data.</text>
</comment>
<feature type="transmembrane region" description="Helical" evidence="6">
    <location>
        <begin position="139"/>
        <end position="158"/>
    </location>
</feature>
<dbReference type="InterPro" id="IPR000791">
    <property type="entry name" value="Gpr1/Fun34/SatP-like"/>
</dbReference>
<accession>A0A9P6MXB5</accession>
<evidence type="ECO:0000256" key="1">
    <source>
        <dbReference type="ARBA" id="ARBA00004141"/>
    </source>
</evidence>
<evidence type="ECO:0000256" key="3">
    <source>
        <dbReference type="ARBA" id="ARBA00022692"/>
    </source>
</evidence>
<keyword evidence="8" id="KW-1185">Reference proteome</keyword>
<comment type="similarity">
    <text evidence="2">Belongs to the acetate uptake transporter (AceTr) (TC 2.A.96) family.</text>
</comment>